<dbReference type="Bgee" id="ENSOCUG00000002179">
    <property type="expression patterns" value="Expressed in brain and 19 other cell types or tissues"/>
</dbReference>
<dbReference type="PRINTS" id="PR00721">
    <property type="entry name" value="STOMATIN"/>
</dbReference>
<sequence>MLGRSGYRALPLGDFDRFQQSSFGFLGSQKGCWSPERGGVGPGADAPQSWPSCLCHGLVSFLGFLLLLLTFPISGWFALKIVPTYERMVVFRLGRIRTPQGPGMVLLLPFIDSFQRVDLRTRAFSVPPCKLASQDGAVLSVGADVQFRIWDPVLSVMTVRDLNAATRLTAQSAMTKALLKRPLREIQTEKLKISDQLLLEMNDVTRAWGLEVDRVELALESVLQPPQDGPAAPSLDSTLQQLALHLLGGGAPPPGPGEEVGQGRGGTAGTLRSSRGHSAGRSRRELRPHTEAFGGPVGGSDSPHGVAGRSLISRAGIAQPWGLGVQAEKPGSGGGRSRTGLKGVEEEAAPKGPEATGTLTLTTRDPAFPAWLPSRHPGDGERGGAACPAGCSRAQPEGACGRGAADCPAALPVRSPGQPGRCLLPVQHRPARRHPERLLPGPQRRPREGGAWCARLRAGRGGGDGGGGPAGPAVQGAEAPGRLHERAAEGERRPGRGHEAGGGAQGPEVAPWRTPVAQAGLAASGGLLEAAAASAREKRGPRSIREPEGGALGWSPCFSPTVVLGTSFRQCPALSWLQGPGESLHRTGQAGCTDTWVRPCALRGAGGRGEPLRSGPGRWVGPEAPGPVPSLACWTGWPGKHVEGPCVLGSLRQINVVLTVRGRGGGGRKSRPWGLGQARGPLVSAGQDQAGAGLPQDLAHV</sequence>
<feature type="region of interest" description="Disordered" evidence="2">
    <location>
        <begin position="455"/>
        <end position="510"/>
    </location>
</feature>
<dbReference type="CDD" id="cd13436">
    <property type="entry name" value="SPFH_SLP-1"/>
    <property type="match status" value="1"/>
</dbReference>
<dbReference type="InParanoid" id="A0A5F9D6C8"/>
<protein>
    <recommendedName>
        <fullName evidence="4">Band 7 domain-containing protein</fullName>
    </recommendedName>
</protein>
<feature type="region of interest" description="Disordered" evidence="2">
    <location>
        <begin position="322"/>
        <end position="361"/>
    </location>
</feature>
<dbReference type="PANTHER" id="PTHR10264:SF130">
    <property type="entry name" value="STOMATIN-LIKE PROTEIN 1"/>
    <property type="match status" value="1"/>
</dbReference>
<keyword evidence="3" id="KW-0812">Transmembrane</keyword>
<evidence type="ECO:0000313" key="6">
    <source>
        <dbReference type="Proteomes" id="UP000001811"/>
    </source>
</evidence>
<dbReference type="Pfam" id="PF01145">
    <property type="entry name" value="Band_7"/>
    <property type="match status" value="1"/>
</dbReference>
<dbReference type="PANTHER" id="PTHR10264">
    <property type="entry name" value="BAND 7 PROTEIN-RELATED"/>
    <property type="match status" value="1"/>
</dbReference>
<dbReference type="SMART" id="SM00244">
    <property type="entry name" value="PHB"/>
    <property type="match status" value="1"/>
</dbReference>
<feature type="region of interest" description="Disordered" evidence="2">
    <location>
        <begin position="246"/>
        <end position="308"/>
    </location>
</feature>
<dbReference type="Gene3D" id="3.30.479.30">
    <property type="entry name" value="Band 7 domain"/>
    <property type="match status" value="1"/>
</dbReference>
<evidence type="ECO:0000256" key="2">
    <source>
        <dbReference type="SAM" id="MobiDB-lite"/>
    </source>
</evidence>
<reference evidence="5 6" key="1">
    <citation type="journal article" date="2011" name="Nature">
        <title>A high-resolution map of human evolutionary constraint using 29 mammals.</title>
        <authorList>
            <person name="Lindblad-Toh K."/>
            <person name="Garber M."/>
            <person name="Zuk O."/>
            <person name="Lin M.F."/>
            <person name="Parker B.J."/>
            <person name="Washietl S."/>
            <person name="Kheradpour P."/>
            <person name="Ernst J."/>
            <person name="Jordan G."/>
            <person name="Mauceli E."/>
            <person name="Ward L.D."/>
            <person name="Lowe C.B."/>
            <person name="Holloway A.K."/>
            <person name="Clamp M."/>
            <person name="Gnerre S."/>
            <person name="Alfoldi J."/>
            <person name="Beal K."/>
            <person name="Chang J."/>
            <person name="Clawson H."/>
            <person name="Cuff J."/>
            <person name="Di Palma F."/>
            <person name="Fitzgerald S."/>
            <person name="Flicek P."/>
            <person name="Guttman M."/>
            <person name="Hubisz M.J."/>
            <person name="Jaffe D.B."/>
            <person name="Jungreis I."/>
            <person name="Kent W.J."/>
            <person name="Kostka D."/>
            <person name="Lara M."/>
            <person name="Martins A.L."/>
            <person name="Massingham T."/>
            <person name="Moltke I."/>
            <person name="Raney B.J."/>
            <person name="Rasmussen M.D."/>
            <person name="Robinson J."/>
            <person name="Stark A."/>
            <person name="Vilella A.J."/>
            <person name="Wen J."/>
            <person name="Xie X."/>
            <person name="Zody M.C."/>
            <person name="Baldwin J."/>
            <person name="Bloom T."/>
            <person name="Chin C.W."/>
            <person name="Heiman D."/>
            <person name="Nicol R."/>
            <person name="Nusbaum C."/>
            <person name="Young S."/>
            <person name="Wilkinson J."/>
            <person name="Worley K.C."/>
            <person name="Kovar C.L."/>
            <person name="Muzny D.M."/>
            <person name="Gibbs R.A."/>
            <person name="Cree A."/>
            <person name="Dihn H.H."/>
            <person name="Fowler G."/>
            <person name="Jhangiani S."/>
            <person name="Joshi V."/>
            <person name="Lee S."/>
            <person name="Lewis L.R."/>
            <person name="Nazareth L.V."/>
            <person name="Okwuonu G."/>
            <person name="Santibanez J."/>
            <person name="Warren W.C."/>
            <person name="Mardis E.R."/>
            <person name="Weinstock G.M."/>
            <person name="Wilson R.K."/>
            <person name="Delehaunty K."/>
            <person name="Dooling D."/>
            <person name="Fronik C."/>
            <person name="Fulton L."/>
            <person name="Fulton B."/>
            <person name="Graves T."/>
            <person name="Minx P."/>
            <person name="Sodergren E."/>
            <person name="Birney E."/>
            <person name="Margulies E.H."/>
            <person name="Herrero J."/>
            <person name="Green E.D."/>
            <person name="Haussler D."/>
            <person name="Siepel A."/>
            <person name="Goldman N."/>
            <person name="Pollard K.S."/>
            <person name="Pedersen J.S."/>
            <person name="Lander E.S."/>
            <person name="Kellis M."/>
        </authorList>
    </citation>
    <scope>NUCLEOTIDE SEQUENCE [LARGE SCALE GENOMIC DNA]</scope>
    <source>
        <strain evidence="6">Thorbecke</strain>
    </source>
</reference>
<organism evidence="5 6">
    <name type="scientific">Oryctolagus cuniculus</name>
    <name type="common">Rabbit</name>
    <dbReference type="NCBI Taxonomy" id="9986"/>
    <lineage>
        <taxon>Eukaryota</taxon>
        <taxon>Metazoa</taxon>
        <taxon>Chordata</taxon>
        <taxon>Craniata</taxon>
        <taxon>Vertebrata</taxon>
        <taxon>Euteleostomi</taxon>
        <taxon>Mammalia</taxon>
        <taxon>Eutheria</taxon>
        <taxon>Euarchontoglires</taxon>
        <taxon>Glires</taxon>
        <taxon>Lagomorpha</taxon>
        <taxon>Leporidae</taxon>
        <taxon>Oryctolagus</taxon>
    </lineage>
</organism>
<feature type="domain" description="Band 7" evidence="4">
    <location>
        <begin position="77"/>
        <end position="237"/>
    </location>
</feature>
<dbReference type="InterPro" id="IPR036013">
    <property type="entry name" value="Band_7/SPFH_dom_sf"/>
</dbReference>
<dbReference type="AlphaFoldDB" id="A0A5F9D6C8"/>
<feature type="compositionally biased region" description="Low complexity" evidence="2">
    <location>
        <begin position="471"/>
        <end position="480"/>
    </location>
</feature>
<feature type="region of interest" description="Disordered" evidence="2">
    <location>
        <begin position="532"/>
        <end position="551"/>
    </location>
</feature>
<evidence type="ECO:0000259" key="4">
    <source>
        <dbReference type="SMART" id="SM00244"/>
    </source>
</evidence>
<evidence type="ECO:0000256" key="1">
    <source>
        <dbReference type="ARBA" id="ARBA00008164"/>
    </source>
</evidence>
<dbReference type="InterPro" id="IPR001972">
    <property type="entry name" value="Stomatin_HflK_fam"/>
</dbReference>
<keyword evidence="6" id="KW-1185">Reference proteome</keyword>
<accession>A0A5F9D6C8</accession>
<dbReference type="GeneTree" id="ENSGT01030000234614"/>
<comment type="similarity">
    <text evidence="1">Belongs to the band 7/mec-2 family.</text>
</comment>
<dbReference type="SMR" id="A0A5F9D6C8"/>
<dbReference type="InterPro" id="IPR043202">
    <property type="entry name" value="Band-7_stomatin-like"/>
</dbReference>
<evidence type="ECO:0000256" key="3">
    <source>
        <dbReference type="SAM" id="Phobius"/>
    </source>
</evidence>
<feature type="transmembrane region" description="Helical" evidence="3">
    <location>
        <begin position="58"/>
        <end position="79"/>
    </location>
</feature>
<feature type="compositionally biased region" description="Basic and acidic residues" evidence="2">
    <location>
        <begin position="535"/>
        <end position="548"/>
    </location>
</feature>
<reference evidence="5" key="3">
    <citation type="submission" date="2025-09" db="UniProtKB">
        <authorList>
            <consortium name="Ensembl"/>
        </authorList>
    </citation>
    <scope>IDENTIFICATION</scope>
    <source>
        <strain evidence="5">Thorbecke</strain>
    </source>
</reference>
<proteinExistence type="inferred from homology"/>
<name>A0A5F9D6C8_RABIT</name>
<dbReference type="Proteomes" id="UP000001811">
    <property type="component" value="Unplaced"/>
</dbReference>
<feature type="compositionally biased region" description="Gly residues" evidence="2">
    <location>
        <begin position="459"/>
        <end position="470"/>
    </location>
</feature>
<feature type="compositionally biased region" description="Gly residues" evidence="2">
    <location>
        <begin position="258"/>
        <end position="268"/>
    </location>
</feature>
<dbReference type="Ensembl" id="ENSOCUT00000045349.1">
    <property type="protein sequence ID" value="ENSOCUP00000041734.1"/>
    <property type="gene ID" value="ENSOCUG00000002179.4"/>
</dbReference>
<dbReference type="SUPFAM" id="SSF117892">
    <property type="entry name" value="Band 7/SPFH domain"/>
    <property type="match status" value="1"/>
</dbReference>
<reference evidence="5" key="2">
    <citation type="submission" date="2025-08" db="UniProtKB">
        <authorList>
            <consortium name="Ensembl"/>
        </authorList>
    </citation>
    <scope>IDENTIFICATION</scope>
    <source>
        <strain evidence="5">Thorbecke</strain>
    </source>
</reference>
<feature type="region of interest" description="Disordered" evidence="2">
    <location>
        <begin position="662"/>
        <end position="701"/>
    </location>
</feature>
<dbReference type="InterPro" id="IPR001107">
    <property type="entry name" value="Band_7"/>
</dbReference>
<keyword evidence="3" id="KW-0472">Membrane</keyword>
<feature type="compositionally biased region" description="Basic and acidic residues" evidence="2">
    <location>
        <begin position="481"/>
        <end position="499"/>
    </location>
</feature>
<dbReference type="FunFam" id="3.30.479.30:FF:000011">
    <property type="entry name" value="stomatin-like protein 1 isoform X1"/>
    <property type="match status" value="1"/>
</dbReference>
<dbReference type="GO" id="GO:0005886">
    <property type="term" value="C:plasma membrane"/>
    <property type="evidence" value="ECO:0007669"/>
    <property type="project" value="InterPro"/>
</dbReference>
<keyword evidence="3" id="KW-1133">Transmembrane helix</keyword>
<dbReference type="STRING" id="9986.ENSOCUP00000041734"/>
<evidence type="ECO:0000313" key="5">
    <source>
        <dbReference type="Ensembl" id="ENSOCUP00000041734.1"/>
    </source>
</evidence>